<dbReference type="OrthoDB" id="6554800at2"/>
<dbReference type="Proteomes" id="UP000268051">
    <property type="component" value="Unassembled WGS sequence"/>
</dbReference>
<dbReference type="InterPro" id="IPR028087">
    <property type="entry name" value="Tad_N"/>
</dbReference>
<keyword evidence="1" id="KW-0812">Transmembrane</keyword>
<accession>A0A3N2SD58</accession>
<dbReference type="SUPFAM" id="SSF53300">
    <property type="entry name" value="vWA-like"/>
    <property type="match status" value="1"/>
</dbReference>
<gene>
    <name evidence="3" type="ORF">EB837_02130</name>
</gene>
<comment type="caution">
    <text evidence="3">The sequence shown here is derived from an EMBL/GenBank/DDBJ whole genome shotgun (WGS) entry which is preliminary data.</text>
</comment>
<dbReference type="EMBL" id="RHFN01000002">
    <property type="protein sequence ID" value="ROU17647.1"/>
    <property type="molecule type" value="Genomic_DNA"/>
</dbReference>
<dbReference type="RefSeq" id="WP_123650174.1">
    <property type="nucleotide sequence ID" value="NZ_RHFN01000002.1"/>
</dbReference>
<dbReference type="Pfam" id="PF13400">
    <property type="entry name" value="Tad"/>
    <property type="match status" value="1"/>
</dbReference>
<evidence type="ECO:0000313" key="4">
    <source>
        <dbReference type="Proteomes" id="UP000268051"/>
    </source>
</evidence>
<evidence type="ECO:0000259" key="2">
    <source>
        <dbReference type="Pfam" id="PF13400"/>
    </source>
</evidence>
<reference evidence="3 4" key="1">
    <citation type="submission" date="2018-10" db="EMBL/GenBank/DDBJ databases">
        <title>Horizontal transference of carbapenem resistance between Klebsiella pneumoniae and Kluyvera ascorbata during abdominal infection: a case report.</title>
        <authorList>
            <person name="Raro O.H.F."/>
            <person name="Lima-Morales D."/>
            <person name="Barth A.L."/>
            <person name="Paim T.G.S."/>
            <person name="Mott M.P."/>
            <person name="Riche C.V.W."/>
            <person name="Teixeira U.F."/>
            <person name="Waechter F."/>
            <person name="Dias C.A.G."/>
        </authorList>
    </citation>
    <scope>NUCLEOTIDE SEQUENCE [LARGE SCALE GENOMIC DNA]</scope>
    <source>
        <strain evidence="3 4">OT2</strain>
    </source>
</reference>
<dbReference type="InterPro" id="IPR036465">
    <property type="entry name" value="vWFA_dom_sf"/>
</dbReference>
<evidence type="ECO:0000313" key="3">
    <source>
        <dbReference type="EMBL" id="ROU17647.1"/>
    </source>
</evidence>
<feature type="domain" description="Putative Flp pilus-assembly TadG-like N-terminal" evidence="2">
    <location>
        <begin position="17"/>
        <end position="62"/>
    </location>
</feature>
<proteinExistence type="predicted"/>
<feature type="transmembrane region" description="Helical" evidence="1">
    <location>
        <begin position="21"/>
        <end position="38"/>
    </location>
</feature>
<evidence type="ECO:0000256" key="1">
    <source>
        <dbReference type="SAM" id="Phobius"/>
    </source>
</evidence>
<keyword evidence="1" id="KW-0472">Membrane</keyword>
<keyword evidence="1" id="KW-1133">Transmembrane helix</keyword>
<name>A0A3N2SD58_9ENTR</name>
<dbReference type="Gene3D" id="3.40.50.410">
    <property type="entry name" value="von Willebrand factor, type A domain"/>
    <property type="match status" value="1"/>
</dbReference>
<protein>
    <recommendedName>
        <fullName evidence="2">Putative Flp pilus-assembly TadG-like N-terminal domain-containing protein</fullName>
    </recommendedName>
</protein>
<sequence>MKKIASYPINFFRQHHGAITVSAALMMPMLIGFFSVAVDGARFNSERSRLTDALNQSVYAVAVMDNRNATAADKQNNVNLVGDYLTYYFPSNDVEINNAKIEVNAKSIYDDKNVLQAVDYSVNTSQIAHPIFNSEQGGKIGFQKDVTLRGNGLSGSVRRSTVSQSIPTDYAFVVDFSSSMTDSSAERGLTREELLKKVVRTLGQKVFALKDGSTIGIVPYSTGVTTILNKSNYVKVNGSQFYEDGSKEFGCTYAGKMKDQYNNIDWDFWYNKPNSKMFTRAYTNTRQQTIDSFTAMTDKVLENYYINIVALANGYSDGLWSRAATNWLVNKGYCYISSSDKLICDADSKSSIHNSNNAQELQSNFNNYLDVSRSEADYYGIINPTTMDIDGTLSGDYLFNENNVRTFVAFQNYEMSVSGSGISVSVPFSQACYYAYGDGDSDSQNNTKYSHTSSFYLKAGKVTKPSYYLVDLTDNASVLTEFDEMHPFGNTDSLSGLLRSVPMLAKGTNTRKIIFVITDGLDNKPDFRQDLMTHHGLCKVIKDGLKKYPDGTPTTDSDIYYISLVNNTSADEWAAYCVGSSNSFIATDLNSLLEIIGNVMFKNTIEYINPGE</sequence>
<dbReference type="AlphaFoldDB" id="A0A3N2SD58"/>
<organism evidence="3 4">
    <name type="scientific">Kluyvera ascorbata</name>
    <dbReference type="NCBI Taxonomy" id="51288"/>
    <lineage>
        <taxon>Bacteria</taxon>
        <taxon>Pseudomonadati</taxon>
        <taxon>Pseudomonadota</taxon>
        <taxon>Gammaproteobacteria</taxon>
        <taxon>Enterobacterales</taxon>
        <taxon>Enterobacteriaceae</taxon>
        <taxon>Kluyvera</taxon>
    </lineage>
</organism>